<reference evidence="1 2" key="1">
    <citation type="submission" date="2024-05" db="EMBL/GenBank/DDBJ databases">
        <title>Genetic variation in Jamaican populations of the coffee berry borer (Hypothenemus hampei).</title>
        <authorList>
            <person name="Errbii M."/>
            <person name="Myrie A."/>
        </authorList>
    </citation>
    <scope>NUCLEOTIDE SEQUENCE [LARGE SCALE GENOMIC DNA]</scope>
    <source>
        <strain evidence="1">JA-Hopewell-2020-01-JO</strain>
        <tissue evidence="1">Whole body</tissue>
    </source>
</reference>
<evidence type="ECO:0000313" key="1">
    <source>
        <dbReference type="EMBL" id="KAL1501622.1"/>
    </source>
</evidence>
<name>A0ABD1ES54_HYPHA</name>
<gene>
    <name evidence="1" type="ORF">ABEB36_006919</name>
</gene>
<organism evidence="1 2">
    <name type="scientific">Hypothenemus hampei</name>
    <name type="common">Coffee berry borer</name>
    <dbReference type="NCBI Taxonomy" id="57062"/>
    <lineage>
        <taxon>Eukaryota</taxon>
        <taxon>Metazoa</taxon>
        <taxon>Ecdysozoa</taxon>
        <taxon>Arthropoda</taxon>
        <taxon>Hexapoda</taxon>
        <taxon>Insecta</taxon>
        <taxon>Pterygota</taxon>
        <taxon>Neoptera</taxon>
        <taxon>Endopterygota</taxon>
        <taxon>Coleoptera</taxon>
        <taxon>Polyphaga</taxon>
        <taxon>Cucujiformia</taxon>
        <taxon>Curculionidae</taxon>
        <taxon>Scolytinae</taxon>
        <taxon>Hypothenemus</taxon>
    </lineage>
</organism>
<dbReference type="Proteomes" id="UP001566132">
    <property type="component" value="Unassembled WGS sequence"/>
</dbReference>
<sequence length="240" mass="27430">MPSHTRTDATGGNGNVLIDPECAHLSRHSPFKIACIQTNFIFLLENDMSNEKSQRCVCTHATGGIIYKQRRYVLLKKSWDTLYNNAKIFKGVRARFTRQFHRSILFDAKCTMVTMYPVNINNNNFGLILSGSLINFTWKNASFHMLQFFSEYVPVLSLGTVWKKALISDDQKIKKTASTLKTPSSDLVLDCNQLVKMNITSANFNETRGAFIHQYKDDFDVTFMPIHSFSEHPVYSINSH</sequence>
<accession>A0ABD1ES54</accession>
<protein>
    <submittedName>
        <fullName evidence="1">Uncharacterized protein</fullName>
    </submittedName>
</protein>
<comment type="caution">
    <text evidence="1">The sequence shown here is derived from an EMBL/GenBank/DDBJ whole genome shotgun (WGS) entry which is preliminary data.</text>
</comment>
<keyword evidence="2" id="KW-1185">Reference proteome</keyword>
<evidence type="ECO:0000313" key="2">
    <source>
        <dbReference type="Proteomes" id="UP001566132"/>
    </source>
</evidence>
<dbReference type="EMBL" id="JBDJPC010000005">
    <property type="protein sequence ID" value="KAL1501622.1"/>
    <property type="molecule type" value="Genomic_DNA"/>
</dbReference>
<dbReference type="AlphaFoldDB" id="A0ABD1ES54"/>
<proteinExistence type="predicted"/>